<dbReference type="Proteomes" id="UP000663981">
    <property type="component" value="Unassembled WGS sequence"/>
</dbReference>
<keyword evidence="2" id="KW-1185">Reference proteome</keyword>
<dbReference type="Gene3D" id="3.40.50.300">
    <property type="entry name" value="P-loop containing nucleotide triphosphate hydrolases"/>
    <property type="match status" value="1"/>
</dbReference>
<dbReference type="InterPro" id="IPR027417">
    <property type="entry name" value="P-loop_NTPase"/>
</dbReference>
<accession>A0ABS3NBQ0</accession>
<feature type="non-terminal residue" evidence="1">
    <location>
        <position position="1"/>
    </location>
</feature>
<reference evidence="1 2" key="1">
    <citation type="submission" date="2021-03" db="EMBL/GenBank/DDBJ databases">
        <title>Whole genome sequence of Metabacillus bambusae BG109.</title>
        <authorList>
            <person name="Jeong J.W."/>
        </authorList>
    </citation>
    <scope>NUCLEOTIDE SEQUENCE [LARGE SCALE GENOMIC DNA]</scope>
    <source>
        <strain evidence="1 2">BG109</strain>
    </source>
</reference>
<evidence type="ECO:0008006" key="3">
    <source>
        <dbReference type="Google" id="ProtNLM"/>
    </source>
</evidence>
<sequence>TGTAWFTDRLAGRCRIHSVLVRHRAPLVAQPGSGSGRLAQLRGMPRFGKSVLAQEFALRFASAFPGGVFWFDLHPAHDSPATTAMDIYAEQVAVVCHALDVDHARDTSLVRLLSRLAIRLGERGAPCLWVVDGLPDGLRDEELQLQRGPDLVACALLTTRSIRYGGFAETVEVAA</sequence>
<gene>
    <name evidence="1" type="ORF">I7822_29630</name>
</gene>
<evidence type="ECO:0000313" key="2">
    <source>
        <dbReference type="Proteomes" id="UP000663981"/>
    </source>
</evidence>
<protein>
    <recommendedName>
        <fullName evidence="3">ATP-binding protein</fullName>
    </recommendedName>
</protein>
<comment type="caution">
    <text evidence="1">The sequence shown here is derived from an EMBL/GenBank/DDBJ whole genome shotgun (WGS) entry which is preliminary data.</text>
</comment>
<proteinExistence type="predicted"/>
<organism evidence="1 2">
    <name type="scientific">Metabacillus bambusae</name>
    <dbReference type="NCBI Taxonomy" id="2795218"/>
    <lineage>
        <taxon>Bacteria</taxon>
        <taxon>Bacillati</taxon>
        <taxon>Bacillota</taxon>
        <taxon>Bacilli</taxon>
        <taxon>Bacillales</taxon>
        <taxon>Bacillaceae</taxon>
        <taxon>Metabacillus</taxon>
    </lineage>
</organism>
<feature type="non-terminal residue" evidence="1">
    <location>
        <position position="175"/>
    </location>
</feature>
<evidence type="ECO:0000313" key="1">
    <source>
        <dbReference type="EMBL" id="MBO1515714.1"/>
    </source>
</evidence>
<name>A0ABS3NBQ0_9BACI</name>
<dbReference type="EMBL" id="JAGDEL010000074">
    <property type="protein sequence ID" value="MBO1515714.1"/>
    <property type="molecule type" value="Genomic_DNA"/>
</dbReference>